<dbReference type="EMBL" id="JAASRM010000001">
    <property type="protein sequence ID" value="NIK87691.1"/>
    <property type="molecule type" value="Genomic_DNA"/>
</dbReference>
<comment type="caution">
    <text evidence="1">The sequence shown here is derived from an EMBL/GenBank/DDBJ whole genome shotgun (WGS) entry which is preliminary data.</text>
</comment>
<accession>A0A846MX20</accession>
<organism evidence="1 2">
    <name type="scientific">Rhizomicrobium palustre</name>
    <dbReference type="NCBI Taxonomy" id="189966"/>
    <lineage>
        <taxon>Bacteria</taxon>
        <taxon>Pseudomonadati</taxon>
        <taxon>Pseudomonadota</taxon>
        <taxon>Alphaproteobacteria</taxon>
        <taxon>Micropepsales</taxon>
        <taxon>Micropepsaceae</taxon>
        <taxon>Rhizomicrobium</taxon>
    </lineage>
</organism>
<keyword evidence="2" id="KW-1185">Reference proteome</keyword>
<name>A0A846MX20_9PROT</name>
<evidence type="ECO:0000313" key="2">
    <source>
        <dbReference type="Proteomes" id="UP000570514"/>
    </source>
</evidence>
<dbReference type="AlphaFoldDB" id="A0A846MX20"/>
<dbReference type="Proteomes" id="UP000570514">
    <property type="component" value="Unassembled WGS sequence"/>
</dbReference>
<reference evidence="1 2" key="1">
    <citation type="submission" date="2020-03" db="EMBL/GenBank/DDBJ databases">
        <title>Genomic Encyclopedia of Type Strains, Phase IV (KMG-IV): sequencing the most valuable type-strain genomes for metagenomic binning, comparative biology and taxonomic classification.</title>
        <authorList>
            <person name="Goeker M."/>
        </authorList>
    </citation>
    <scope>NUCLEOTIDE SEQUENCE [LARGE SCALE GENOMIC DNA]</scope>
    <source>
        <strain evidence="1 2">DSM 19867</strain>
    </source>
</reference>
<dbReference type="RefSeq" id="WP_167081528.1">
    <property type="nucleotide sequence ID" value="NZ_BAAADC010000001.1"/>
</dbReference>
<evidence type="ECO:0000313" key="1">
    <source>
        <dbReference type="EMBL" id="NIK87691.1"/>
    </source>
</evidence>
<sequence>MPSYDIRYLNEDGTVRAKIATECTNDMQAKVMAHAMIASGTRRIEIWDGPTLVYERPQNH</sequence>
<proteinExistence type="predicted"/>
<gene>
    <name evidence="1" type="ORF">FHS83_001009</name>
</gene>
<protein>
    <submittedName>
        <fullName evidence="1">Uncharacterized protein</fullName>
    </submittedName>
</protein>